<sequence length="132" mass="14555">MERNDFYRSVEQQANLGDEADARDATQAVLSALGERLDDTRSQRLDGDLPAEIGDHLAEGPSGRALSADEFRSRVAERTDRTDGRDPDQLSRAVVGALLEHVDEDEADGLRERLEEFGYDEIVPESGPGAER</sequence>
<evidence type="ECO:0000256" key="1">
    <source>
        <dbReference type="SAM" id="MobiDB-lite"/>
    </source>
</evidence>
<dbReference type="OrthoDB" id="156509at2157"/>
<protein>
    <submittedName>
        <fullName evidence="2">DUF2267 domain-containing protein</fullName>
    </submittedName>
</protein>
<dbReference type="InterPro" id="IPR038282">
    <property type="entry name" value="DUF2267_sf"/>
</dbReference>
<dbReference type="Proteomes" id="UP000510869">
    <property type="component" value="Chromosome"/>
</dbReference>
<evidence type="ECO:0000313" key="2">
    <source>
        <dbReference type="EMBL" id="QLK24415.1"/>
    </source>
</evidence>
<evidence type="ECO:0000313" key="3">
    <source>
        <dbReference type="Proteomes" id="UP000510869"/>
    </source>
</evidence>
<dbReference type="AlphaFoldDB" id="A0A7D6CM27"/>
<dbReference type="InterPro" id="IPR018727">
    <property type="entry name" value="DUF2267"/>
</dbReference>
<keyword evidence="3" id="KW-1185">Reference proteome</keyword>
<dbReference type="GeneID" id="56143496"/>
<reference evidence="2 3" key="1">
    <citation type="submission" date="2020-07" db="EMBL/GenBank/DDBJ databases">
        <title>Natrinema (YPL30) sp. nov. and Haloterrigena xxxxxx (YPL8) sp. nov., isolated from a salt mine.</title>
        <authorList>
            <person name="Cui H."/>
        </authorList>
    </citation>
    <scope>NUCLEOTIDE SEQUENCE [LARGE SCALE GENOMIC DNA]</scope>
    <source>
        <strain evidence="2 3">YPL13</strain>
    </source>
</reference>
<gene>
    <name evidence="2" type="ORF">HYG81_09785</name>
</gene>
<proteinExistence type="predicted"/>
<dbReference type="Pfam" id="PF10025">
    <property type="entry name" value="DUF2267"/>
    <property type="match status" value="1"/>
</dbReference>
<dbReference type="EMBL" id="CP059154">
    <property type="protein sequence ID" value="QLK24415.1"/>
    <property type="molecule type" value="Genomic_DNA"/>
</dbReference>
<dbReference type="Gene3D" id="1.10.490.110">
    <property type="entry name" value="Uncharacterized conserved protein DUF2267"/>
    <property type="match status" value="1"/>
</dbReference>
<feature type="region of interest" description="Disordered" evidence="1">
    <location>
        <begin position="41"/>
        <end position="88"/>
    </location>
</feature>
<feature type="compositionally biased region" description="Basic and acidic residues" evidence="1">
    <location>
        <begin position="67"/>
        <end position="88"/>
    </location>
</feature>
<name>A0A7D6CM27_9EURY</name>
<feature type="compositionally biased region" description="Basic and acidic residues" evidence="1">
    <location>
        <begin position="41"/>
        <end position="58"/>
    </location>
</feature>
<dbReference type="RefSeq" id="WP_180839501.1">
    <property type="nucleotide sequence ID" value="NZ_CP059154.1"/>
</dbReference>
<accession>A0A7D6CM27</accession>
<dbReference type="KEGG" id="nay:HYG81_09785"/>
<organism evidence="2 3">
    <name type="scientific">Natrinema zhouii</name>
    <dbReference type="NCBI Taxonomy" id="1710539"/>
    <lineage>
        <taxon>Archaea</taxon>
        <taxon>Methanobacteriati</taxon>
        <taxon>Methanobacteriota</taxon>
        <taxon>Stenosarchaea group</taxon>
        <taxon>Halobacteria</taxon>
        <taxon>Halobacteriales</taxon>
        <taxon>Natrialbaceae</taxon>
        <taxon>Natrinema</taxon>
    </lineage>
</organism>